<evidence type="ECO:0000259" key="6">
    <source>
        <dbReference type="Pfam" id="PF02826"/>
    </source>
</evidence>
<dbReference type="SUPFAM" id="SSF52283">
    <property type="entry name" value="Formate/glycerate dehydrogenase catalytic domain-like"/>
    <property type="match status" value="1"/>
</dbReference>
<feature type="domain" description="D-isomer specific 2-hydroxyacid dehydrogenase catalytic" evidence="5">
    <location>
        <begin position="4"/>
        <end position="310"/>
    </location>
</feature>
<evidence type="ECO:0000259" key="5">
    <source>
        <dbReference type="Pfam" id="PF00389"/>
    </source>
</evidence>
<dbReference type="GO" id="GO:0016616">
    <property type="term" value="F:oxidoreductase activity, acting on the CH-OH group of donors, NAD or NADP as acceptor"/>
    <property type="evidence" value="ECO:0007669"/>
    <property type="project" value="InterPro"/>
</dbReference>
<dbReference type="CDD" id="cd12173">
    <property type="entry name" value="PGDH_4"/>
    <property type="match status" value="1"/>
</dbReference>
<dbReference type="RefSeq" id="WP_269332923.1">
    <property type="nucleotide sequence ID" value="NZ_JAMZFT010000002.1"/>
</dbReference>
<dbReference type="InterPro" id="IPR050857">
    <property type="entry name" value="D-2-hydroxyacid_DH"/>
</dbReference>
<organism evidence="7 8">
    <name type="scientific">Futiania mangrovi</name>
    <dbReference type="NCBI Taxonomy" id="2959716"/>
    <lineage>
        <taxon>Bacteria</taxon>
        <taxon>Pseudomonadati</taxon>
        <taxon>Pseudomonadota</taxon>
        <taxon>Alphaproteobacteria</taxon>
        <taxon>Futianiales</taxon>
        <taxon>Futianiaceae</taxon>
        <taxon>Futiania</taxon>
    </lineage>
</organism>
<dbReference type="AlphaFoldDB" id="A0A9J6PGN2"/>
<dbReference type="PROSITE" id="PS00670">
    <property type="entry name" value="D_2_HYDROXYACID_DH_2"/>
    <property type="match status" value="1"/>
</dbReference>
<sequence>MLDPAGEEMLRASGAEVEVVAWTDTAAVRAALPRADAIVVRLPAAFPADLVALAGRAKIVASSGSGTDHIDIPAATAARIPVVNNRYVGARAVAEHTLGLMLGLAKHIHRGDRLLRTQGWSVRETFHHENLADDLYEKTLCTVGFGPIARDIARICHTAFDMNVAVHCRTRPADLPAGYDWEPDLNALCARADFLSVNVPLGPATHHLLGREAISHLKPTAYVINTARGPVVDGDALCEALAEGRIAGAGLDVFEEEPLPKDHPLLALPNVIVTPHVAGLSRSACRRLALSAAGQVVQVLKGERPPNLMNPEIWETRRT</sequence>
<dbReference type="InterPro" id="IPR029753">
    <property type="entry name" value="D-isomer_DH_CS"/>
</dbReference>
<keyword evidence="3" id="KW-0520">NAD</keyword>
<dbReference type="EMBL" id="JAMZFT010000002">
    <property type="protein sequence ID" value="MCP1336984.1"/>
    <property type="molecule type" value="Genomic_DNA"/>
</dbReference>
<name>A0A9J6PGN2_9PROT</name>
<proteinExistence type="inferred from homology"/>
<dbReference type="SUPFAM" id="SSF51735">
    <property type="entry name" value="NAD(P)-binding Rossmann-fold domains"/>
    <property type="match status" value="1"/>
</dbReference>
<keyword evidence="2 4" id="KW-0560">Oxidoreductase</keyword>
<evidence type="ECO:0000256" key="2">
    <source>
        <dbReference type="ARBA" id="ARBA00023002"/>
    </source>
</evidence>
<gene>
    <name evidence="7" type="ORF">NJQ99_11230</name>
</gene>
<dbReference type="Pfam" id="PF00389">
    <property type="entry name" value="2-Hacid_dh"/>
    <property type="match status" value="1"/>
</dbReference>
<feature type="domain" description="D-isomer specific 2-hydroxyacid dehydrogenase NAD-binding" evidence="6">
    <location>
        <begin position="98"/>
        <end position="278"/>
    </location>
</feature>
<evidence type="ECO:0000313" key="8">
    <source>
        <dbReference type="Proteomes" id="UP001055804"/>
    </source>
</evidence>
<dbReference type="GO" id="GO:0051287">
    <property type="term" value="F:NAD binding"/>
    <property type="evidence" value="ECO:0007669"/>
    <property type="project" value="InterPro"/>
</dbReference>
<accession>A0A9J6PGN2</accession>
<dbReference type="PANTHER" id="PTHR42789">
    <property type="entry name" value="D-ISOMER SPECIFIC 2-HYDROXYACID DEHYDROGENASE FAMILY PROTEIN (AFU_ORTHOLOGUE AFUA_6G10090)"/>
    <property type="match status" value="1"/>
</dbReference>
<protein>
    <submittedName>
        <fullName evidence="7">Hydroxyacid dehydrogenase</fullName>
    </submittedName>
</protein>
<evidence type="ECO:0000256" key="3">
    <source>
        <dbReference type="ARBA" id="ARBA00023027"/>
    </source>
</evidence>
<keyword evidence="8" id="KW-1185">Reference proteome</keyword>
<dbReference type="Pfam" id="PF02826">
    <property type="entry name" value="2-Hacid_dh_C"/>
    <property type="match status" value="1"/>
</dbReference>
<dbReference type="PROSITE" id="PS00671">
    <property type="entry name" value="D_2_HYDROXYACID_DH_3"/>
    <property type="match status" value="1"/>
</dbReference>
<dbReference type="InterPro" id="IPR036291">
    <property type="entry name" value="NAD(P)-bd_dom_sf"/>
</dbReference>
<comment type="caution">
    <text evidence="7">The sequence shown here is derived from an EMBL/GenBank/DDBJ whole genome shotgun (WGS) entry which is preliminary data.</text>
</comment>
<dbReference type="Proteomes" id="UP001055804">
    <property type="component" value="Unassembled WGS sequence"/>
</dbReference>
<dbReference type="PANTHER" id="PTHR42789:SF1">
    <property type="entry name" value="D-ISOMER SPECIFIC 2-HYDROXYACID DEHYDROGENASE FAMILY PROTEIN (AFU_ORTHOLOGUE AFUA_6G10090)"/>
    <property type="match status" value="1"/>
</dbReference>
<evidence type="ECO:0000256" key="1">
    <source>
        <dbReference type="ARBA" id="ARBA00005854"/>
    </source>
</evidence>
<comment type="similarity">
    <text evidence="1 4">Belongs to the D-isomer specific 2-hydroxyacid dehydrogenase family.</text>
</comment>
<dbReference type="FunFam" id="3.40.50.720:FF:000203">
    <property type="entry name" value="D-3-phosphoglycerate dehydrogenase (SerA)"/>
    <property type="match status" value="1"/>
</dbReference>
<dbReference type="InterPro" id="IPR006140">
    <property type="entry name" value="D-isomer_DH_NAD-bd"/>
</dbReference>
<dbReference type="Gene3D" id="3.40.50.720">
    <property type="entry name" value="NAD(P)-binding Rossmann-like Domain"/>
    <property type="match status" value="2"/>
</dbReference>
<evidence type="ECO:0000313" key="7">
    <source>
        <dbReference type="EMBL" id="MCP1336984.1"/>
    </source>
</evidence>
<dbReference type="InterPro" id="IPR006139">
    <property type="entry name" value="D-isomer_2_OHA_DH_cat_dom"/>
</dbReference>
<reference evidence="7" key="1">
    <citation type="submission" date="2022-06" db="EMBL/GenBank/DDBJ databases">
        <title>Isolation and Genomics of Futiania mangrovii gen. nov., sp. nov., a Rare and Metabolically-versatile member in the Class Alphaproteobacteria.</title>
        <authorList>
            <person name="Liu L."/>
            <person name="Huang W.-C."/>
            <person name="Pan J."/>
            <person name="Li J."/>
            <person name="Huang Y."/>
            <person name="Du H."/>
            <person name="Liu Y."/>
            <person name="Li M."/>
        </authorList>
    </citation>
    <scope>NUCLEOTIDE SEQUENCE</scope>
    <source>
        <strain evidence="7">FT118</strain>
    </source>
</reference>
<evidence type="ECO:0000256" key="4">
    <source>
        <dbReference type="RuleBase" id="RU003719"/>
    </source>
</evidence>